<organism evidence="2">
    <name type="scientific">Human herpesvirus 2</name>
    <name type="common">HHV-2</name>
    <name type="synonym">Human herpes simplex virus 2</name>
    <dbReference type="NCBI Taxonomy" id="10310"/>
    <lineage>
        <taxon>Viruses</taxon>
        <taxon>Duplodnaviria</taxon>
        <taxon>Heunggongvirae</taxon>
        <taxon>Peploviricota</taxon>
        <taxon>Herviviricetes</taxon>
        <taxon>Herpesvirales</taxon>
        <taxon>Orthoherpesviridae</taxon>
        <taxon>Alphaherpesvirinae</taxon>
        <taxon>Simplexvirus</taxon>
        <taxon>Simplexvirus humanalpha2</taxon>
    </lineage>
</organism>
<organismHost>
    <name type="scientific">Homo sapiens</name>
    <name type="common">Human</name>
    <dbReference type="NCBI Taxonomy" id="9606"/>
</organismHost>
<evidence type="ECO:0000256" key="1">
    <source>
        <dbReference type="SAM" id="MobiDB-lite"/>
    </source>
</evidence>
<protein>
    <submittedName>
        <fullName evidence="2">Uncharacterized protein</fullName>
    </submittedName>
</protein>
<evidence type="ECO:0000313" key="2">
    <source>
        <dbReference type="EMBL" id="QBH76213.1"/>
    </source>
</evidence>
<dbReference type="EMBL" id="MH790556">
    <property type="protein sequence ID" value="QBH76213.1"/>
    <property type="molecule type" value="Genomic_DNA"/>
</dbReference>
<reference evidence="2" key="1">
    <citation type="submission" date="2018-08" db="EMBL/GenBank/DDBJ databases">
        <title>HSV2 whole genome sequences from clinical isolates.</title>
        <authorList>
            <person name="Roychoudhury P."/>
            <person name="Greninger A.L."/>
            <person name="Jerome K.R."/>
            <person name="Johnston C."/>
            <person name="Wald A."/>
            <person name="Xie H."/>
        </authorList>
    </citation>
    <scope>NUCLEOTIDE SEQUENCE</scope>
    <source>
        <strain evidence="2">2012-15948</strain>
    </source>
</reference>
<feature type="region of interest" description="Disordered" evidence="1">
    <location>
        <begin position="1"/>
        <end position="30"/>
    </location>
</feature>
<accession>A0A481T5M3</accession>
<sequence length="30" mass="2970">MSATRAGLGGGGGGRETMKDGKGNSDQMSR</sequence>
<name>A0A481T5M3_HHV2</name>
<proteinExistence type="predicted"/>
<feature type="compositionally biased region" description="Basic and acidic residues" evidence="1">
    <location>
        <begin position="16"/>
        <end position="30"/>
    </location>
</feature>